<keyword evidence="1" id="KW-1133">Transmembrane helix</keyword>
<name>A0ABQ5N0Q8_9CLOT</name>
<feature type="domain" description="NodB homology" evidence="2">
    <location>
        <begin position="118"/>
        <end position="305"/>
    </location>
</feature>
<evidence type="ECO:0000256" key="1">
    <source>
        <dbReference type="SAM" id="Phobius"/>
    </source>
</evidence>
<gene>
    <name evidence="3" type="ORF">bsdE14_01680</name>
</gene>
<dbReference type="RefSeq" id="WP_264848025.1">
    <property type="nucleotide sequence ID" value="NZ_BRXR01000001.1"/>
</dbReference>
<dbReference type="PANTHER" id="PTHR10587">
    <property type="entry name" value="GLYCOSYL TRANSFERASE-RELATED"/>
    <property type="match status" value="1"/>
</dbReference>
<dbReference type="InterPro" id="IPR002509">
    <property type="entry name" value="NODB_dom"/>
</dbReference>
<accession>A0ABQ5N0Q8</accession>
<protein>
    <submittedName>
        <fullName evidence="3">Polysaccharide deacetylase</fullName>
    </submittedName>
</protein>
<evidence type="ECO:0000259" key="2">
    <source>
        <dbReference type="PROSITE" id="PS51677"/>
    </source>
</evidence>
<keyword evidence="1" id="KW-0812">Transmembrane</keyword>
<dbReference type="InterPro" id="IPR050248">
    <property type="entry name" value="Polysacc_deacetylase_ArnD"/>
</dbReference>
<keyword evidence="4" id="KW-1185">Reference proteome</keyword>
<organism evidence="3 4">
    <name type="scientific">Clostridium omnivorum</name>
    <dbReference type="NCBI Taxonomy" id="1604902"/>
    <lineage>
        <taxon>Bacteria</taxon>
        <taxon>Bacillati</taxon>
        <taxon>Bacillota</taxon>
        <taxon>Clostridia</taxon>
        <taxon>Eubacteriales</taxon>
        <taxon>Clostridiaceae</taxon>
        <taxon>Clostridium</taxon>
    </lineage>
</organism>
<dbReference type="Proteomes" id="UP001208567">
    <property type="component" value="Unassembled WGS sequence"/>
</dbReference>
<evidence type="ECO:0000313" key="3">
    <source>
        <dbReference type="EMBL" id="GLC28758.1"/>
    </source>
</evidence>
<dbReference type="Pfam" id="PF01522">
    <property type="entry name" value="Polysacc_deac_1"/>
    <property type="match status" value="1"/>
</dbReference>
<comment type="caution">
    <text evidence="3">The sequence shown here is derived from an EMBL/GenBank/DDBJ whole genome shotgun (WGS) entry which is preliminary data.</text>
</comment>
<dbReference type="PANTHER" id="PTHR10587:SF125">
    <property type="entry name" value="POLYSACCHARIDE DEACETYLASE YHEN-RELATED"/>
    <property type="match status" value="1"/>
</dbReference>
<dbReference type="CDD" id="cd10944">
    <property type="entry name" value="CE4_SmPgdA_like"/>
    <property type="match status" value="1"/>
</dbReference>
<keyword evidence="1" id="KW-0472">Membrane</keyword>
<dbReference type="InterPro" id="IPR011330">
    <property type="entry name" value="Glyco_hydro/deAcase_b/a-brl"/>
</dbReference>
<proteinExistence type="predicted"/>
<feature type="transmembrane region" description="Helical" evidence="1">
    <location>
        <begin position="18"/>
        <end position="35"/>
    </location>
</feature>
<dbReference type="EMBL" id="BRXR01000001">
    <property type="protein sequence ID" value="GLC28758.1"/>
    <property type="molecule type" value="Genomic_DNA"/>
</dbReference>
<reference evidence="3 4" key="1">
    <citation type="journal article" date="2024" name="Int. J. Syst. Evol. Microbiol.">
        <title>Clostridium omnivorum sp. nov., isolated from anoxic soil under the treatment of reductive soil disinfestation.</title>
        <authorList>
            <person name="Ueki A."/>
            <person name="Tonouchi A."/>
            <person name="Kaku N."/>
            <person name="Honma S."/>
            <person name="Ueki K."/>
        </authorList>
    </citation>
    <scope>NUCLEOTIDE SEQUENCE [LARGE SCALE GENOMIC DNA]</scope>
    <source>
        <strain evidence="3 4">E14</strain>
    </source>
</reference>
<dbReference type="PROSITE" id="PS51677">
    <property type="entry name" value="NODB"/>
    <property type="match status" value="1"/>
</dbReference>
<evidence type="ECO:0000313" key="4">
    <source>
        <dbReference type="Proteomes" id="UP001208567"/>
    </source>
</evidence>
<sequence>MSKKRTSIFRRTNTKKALIYGIIFLAIVVSLSYIISNKFSNKNNVVVSAANVPKKVEIKTNSNEKPKIENQENVKTTSNNLVQKNENISNAKETKNDNPPQNNVQASFINPFNKDGKKAAYLTFDDGPSANTPLILDTLKKYNIKATFFVIGKMANENKEMLKREKAEGHSIGNHTYSHDYKYIYADPKNFLDDLNKNNEIIASILDGYTTKIIRFPGGSFGDKRAPYREAVEKAGYHYVDWNALNGDAEATLVPVDKLLVRLKTTVGNQEHVVVLMHDAPGKTTTIQALPQIIEYLKSLGYEFRTL</sequence>
<dbReference type="Gene3D" id="3.20.20.370">
    <property type="entry name" value="Glycoside hydrolase/deacetylase"/>
    <property type="match status" value="1"/>
</dbReference>
<dbReference type="SUPFAM" id="SSF88713">
    <property type="entry name" value="Glycoside hydrolase/deacetylase"/>
    <property type="match status" value="1"/>
</dbReference>